<dbReference type="EMBL" id="AP023396">
    <property type="protein sequence ID" value="BCK56412.1"/>
    <property type="molecule type" value="Genomic_DNA"/>
</dbReference>
<evidence type="ECO:0000313" key="1">
    <source>
        <dbReference type="EMBL" id="BCK56412.1"/>
    </source>
</evidence>
<dbReference type="Proteomes" id="UP000516173">
    <property type="component" value="Chromosome"/>
</dbReference>
<dbReference type="SUPFAM" id="SSF56601">
    <property type="entry name" value="beta-lactamase/transpeptidase-like"/>
    <property type="match status" value="1"/>
</dbReference>
<dbReference type="Gene3D" id="3.40.710.10">
    <property type="entry name" value="DD-peptidase/beta-lactamase superfamily"/>
    <property type="match status" value="1"/>
</dbReference>
<proteinExistence type="predicted"/>
<dbReference type="InterPro" id="IPR012338">
    <property type="entry name" value="Beta-lactam/transpept-like"/>
</dbReference>
<accession>A0A7G1KMI6</accession>
<reference evidence="1 2" key="1">
    <citation type="submission" date="2020-08" db="EMBL/GenBank/DDBJ databases">
        <title>Genome Sequencing of Nocardia wallacei strain FMUON74 and assembly.</title>
        <authorList>
            <person name="Toyokawa M."/>
            <person name="Uesaka K."/>
        </authorList>
    </citation>
    <scope>NUCLEOTIDE SEQUENCE [LARGE SCALE GENOMIC DNA]</scope>
    <source>
        <strain evidence="1 2">FMUON74</strain>
    </source>
</reference>
<gene>
    <name evidence="1" type="ORF">NWFMUON74_41840</name>
</gene>
<organism evidence="1 2">
    <name type="scientific">Nocardia wallacei</name>
    <dbReference type="NCBI Taxonomy" id="480035"/>
    <lineage>
        <taxon>Bacteria</taxon>
        <taxon>Bacillati</taxon>
        <taxon>Actinomycetota</taxon>
        <taxon>Actinomycetes</taxon>
        <taxon>Mycobacteriales</taxon>
        <taxon>Nocardiaceae</taxon>
        <taxon>Nocardia</taxon>
    </lineage>
</organism>
<evidence type="ECO:0000313" key="2">
    <source>
        <dbReference type="Proteomes" id="UP000516173"/>
    </source>
</evidence>
<protein>
    <recommendedName>
        <fullName evidence="3">Tat pathway signal sequence</fullName>
    </recommendedName>
</protein>
<dbReference type="AlphaFoldDB" id="A0A7G1KMI6"/>
<name>A0A7G1KMI6_9NOCA</name>
<keyword evidence="2" id="KW-1185">Reference proteome</keyword>
<evidence type="ECO:0008006" key="3">
    <source>
        <dbReference type="Google" id="ProtNLM"/>
    </source>
</evidence>
<dbReference type="KEGG" id="nwl:NWFMUON74_41840"/>
<sequence length="294" mass="31513">MWLTVRYPRATSSATRPTRLAAGACAVAAVLIAGAPVLQPGPASALPAHQSCAGDCNIAGRIAAVDAYLAGRPGTTGYVVRDRVTGHVYSNGNADSLFWTASTIKLAIAEDVLNRARVGALVFTPEDRNQLESMLATSNDGAADYLWNKYSGPDRMAFVNAFRANGMTSLTPQPTGGHPFPDWGFLQCSPADLDRVMNNTLDHMHPDDRAYLVDRMRKVDTNQHWGVWGAGADMQPGLKNGWSDEQGGWVVNSVGFAGPDERYTLAIMNDVAGQGGYTDGEQTTTHVAELLFAR</sequence>